<feature type="region of interest" description="Disordered" evidence="1">
    <location>
        <begin position="1"/>
        <end position="26"/>
    </location>
</feature>
<comment type="caution">
    <text evidence="2">The sequence shown here is derived from an EMBL/GenBank/DDBJ whole genome shotgun (WGS) entry which is preliminary data.</text>
</comment>
<keyword evidence="3" id="KW-1185">Reference proteome</keyword>
<evidence type="ECO:0000313" key="2">
    <source>
        <dbReference type="EMBL" id="GMH19955.1"/>
    </source>
</evidence>
<reference evidence="2" key="1">
    <citation type="submission" date="2023-05" db="EMBL/GenBank/DDBJ databases">
        <title>Nepenthes gracilis genome sequencing.</title>
        <authorList>
            <person name="Fukushima K."/>
        </authorList>
    </citation>
    <scope>NUCLEOTIDE SEQUENCE</scope>
    <source>
        <strain evidence="2">SING2019-196</strain>
    </source>
</reference>
<protein>
    <submittedName>
        <fullName evidence="2">Uncharacterized protein</fullName>
    </submittedName>
</protein>
<dbReference type="EMBL" id="BSYO01000021">
    <property type="protein sequence ID" value="GMH19955.1"/>
    <property type="molecule type" value="Genomic_DNA"/>
</dbReference>
<organism evidence="2 3">
    <name type="scientific">Nepenthes gracilis</name>
    <name type="common">Slender pitcher plant</name>
    <dbReference type="NCBI Taxonomy" id="150966"/>
    <lineage>
        <taxon>Eukaryota</taxon>
        <taxon>Viridiplantae</taxon>
        <taxon>Streptophyta</taxon>
        <taxon>Embryophyta</taxon>
        <taxon>Tracheophyta</taxon>
        <taxon>Spermatophyta</taxon>
        <taxon>Magnoliopsida</taxon>
        <taxon>eudicotyledons</taxon>
        <taxon>Gunneridae</taxon>
        <taxon>Pentapetalae</taxon>
        <taxon>Caryophyllales</taxon>
        <taxon>Nepenthaceae</taxon>
        <taxon>Nepenthes</taxon>
    </lineage>
</organism>
<feature type="compositionally biased region" description="Acidic residues" evidence="1">
    <location>
        <begin position="1"/>
        <end position="13"/>
    </location>
</feature>
<evidence type="ECO:0000313" key="3">
    <source>
        <dbReference type="Proteomes" id="UP001279734"/>
    </source>
</evidence>
<evidence type="ECO:0000256" key="1">
    <source>
        <dbReference type="SAM" id="MobiDB-lite"/>
    </source>
</evidence>
<proteinExistence type="predicted"/>
<sequence>MEPVDDPQAELEEQALGPPLAPDKPAAGELFEAVDLSAELTEGIVVETLAERAEEAAAPSPPPSSPRSQSRPEVQVMGVVSKGLRQRDLVIQDHEEGIA</sequence>
<gene>
    <name evidence="2" type="ORF">Nepgr_021796</name>
</gene>
<dbReference type="AlphaFoldDB" id="A0AAD3SY42"/>
<feature type="region of interest" description="Disordered" evidence="1">
    <location>
        <begin position="52"/>
        <end position="74"/>
    </location>
</feature>
<dbReference type="Proteomes" id="UP001279734">
    <property type="component" value="Unassembled WGS sequence"/>
</dbReference>
<name>A0AAD3SY42_NEPGR</name>
<accession>A0AAD3SY42</accession>